<organism evidence="2 3">
    <name type="scientific">Beggiatoa alba B18LD</name>
    <dbReference type="NCBI Taxonomy" id="395493"/>
    <lineage>
        <taxon>Bacteria</taxon>
        <taxon>Pseudomonadati</taxon>
        <taxon>Pseudomonadota</taxon>
        <taxon>Gammaproteobacteria</taxon>
        <taxon>Thiotrichales</taxon>
        <taxon>Thiotrichaceae</taxon>
        <taxon>Beggiatoa</taxon>
    </lineage>
</organism>
<dbReference type="AlphaFoldDB" id="I3CDQ9"/>
<protein>
    <submittedName>
        <fullName evidence="2">Uncharacterized protein</fullName>
    </submittedName>
</protein>
<dbReference type="RefSeq" id="WP_002683975.1">
    <property type="nucleotide sequence ID" value="NZ_JH600070.1"/>
</dbReference>
<evidence type="ECO:0000313" key="2">
    <source>
        <dbReference type="EMBL" id="EIJ41752.1"/>
    </source>
</evidence>
<gene>
    <name evidence="2" type="ORF">BegalDRAFT_0842</name>
</gene>
<feature type="compositionally biased region" description="Basic and acidic residues" evidence="1">
    <location>
        <begin position="10"/>
        <end position="23"/>
    </location>
</feature>
<dbReference type="STRING" id="395493.BegalDRAFT_0842"/>
<dbReference type="Proteomes" id="UP000005744">
    <property type="component" value="Unassembled WGS sequence"/>
</dbReference>
<dbReference type="eggNOG" id="ENOG5031DGZ">
    <property type="taxonomic scope" value="Bacteria"/>
</dbReference>
<name>I3CDQ9_9GAMM</name>
<proteinExistence type="predicted"/>
<dbReference type="OrthoDB" id="983063at2"/>
<accession>I3CDQ9</accession>
<reference evidence="2 3" key="1">
    <citation type="submission" date="2011-11" db="EMBL/GenBank/DDBJ databases">
        <title>Improved High-Quality Draft sequence of Beggiatoa alba B18lD.</title>
        <authorList>
            <consortium name="US DOE Joint Genome Institute"/>
            <person name="Lucas S."/>
            <person name="Han J."/>
            <person name="Lapidus A."/>
            <person name="Cheng J.-F."/>
            <person name="Goodwin L."/>
            <person name="Pitluck S."/>
            <person name="Peters L."/>
            <person name="Mikhailova N."/>
            <person name="Held B."/>
            <person name="Detter J.C."/>
            <person name="Han C."/>
            <person name="Tapia R."/>
            <person name="Land M."/>
            <person name="Hauser L."/>
            <person name="Kyrpides N."/>
            <person name="Ivanova N."/>
            <person name="Pagani I."/>
            <person name="Samuel K."/>
            <person name="Teske A."/>
            <person name="Mueller J."/>
            <person name="Woyke T."/>
        </authorList>
    </citation>
    <scope>NUCLEOTIDE SEQUENCE [LARGE SCALE GENOMIC DNA]</scope>
    <source>
        <strain evidence="2 3">B18LD</strain>
    </source>
</reference>
<dbReference type="HOGENOM" id="CLU_2598935_0_0_6"/>
<dbReference type="EMBL" id="JH600070">
    <property type="protein sequence ID" value="EIJ41752.1"/>
    <property type="molecule type" value="Genomic_DNA"/>
</dbReference>
<evidence type="ECO:0000256" key="1">
    <source>
        <dbReference type="SAM" id="MobiDB-lite"/>
    </source>
</evidence>
<evidence type="ECO:0000313" key="3">
    <source>
        <dbReference type="Proteomes" id="UP000005744"/>
    </source>
</evidence>
<sequence length="79" mass="9296">MANRNRKQGFGREENTREERKTVEKKSLLTFSFKDIDETQPSNNPQSIEIWETAGLLKPLLIRLKELSKLTRHEAELQQ</sequence>
<keyword evidence="3" id="KW-1185">Reference proteome</keyword>
<feature type="region of interest" description="Disordered" evidence="1">
    <location>
        <begin position="1"/>
        <end position="23"/>
    </location>
</feature>